<organism evidence="2 3">
    <name type="scientific">Skeletonema marinoi</name>
    <dbReference type="NCBI Taxonomy" id="267567"/>
    <lineage>
        <taxon>Eukaryota</taxon>
        <taxon>Sar</taxon>
        <taxon>Stramenopiles</taxon>
        <taxon>Ochrophyta</taxon>
        <taxon>Bacillariophyta</taxon>
        <taxon>Coscinodiscophyceae</taxon>
        <taxon>Thalassiosirophycidae</taxon>
        <taxon>Thalassiosirales</taxon>
        <taxon>Skeletonemataceae</taxon>
        <taxon>Skeletonema</taxon>
        <taxon>Skeletonema marinoi-dohrnii complex</taxon>
    </lineage>
</organism>
<accession>A0AAD9DBR2</accession>
<evidence type="ECO:0000313" key="3">
    <source>
        <dbReference type="Proteomes" id="UP001224775"/>
    </source>
</evidence>
<evidence type="ECO:0008006" key="4">
    <source>
        <dbReference type="Google" id="ProtNLM"/>
    </source>
</evidence>
<feature type="transmembrane region" description="Helical" evidence="1">
    <location>
        <begin position="12"/>
        <end position="29"/>
    </location>
</feature>
<evidence type="ECO:0000313" key="2">
    <source>
        <dbReference type="EMBL" id="KAK1740159.1"/>
    </source>
</evidence>
<reference evidence="2" key="1">
    <citation type="submission" date="2023-06" db="EMBL/GenBank/DDBJ databases">
        <title>Survivors Of The Sea: Transcriptome response of Skeletonema marinoi to long-term dormancy.</title>
        <authorList>
            <person name="Pinder M.I.M."/>
            <person name="Kourtchenko O."/>
            <person name="Robertson E.K."/>
            <person name="Larsson T."/>
            <person name="Maumus F."/>
            <person name="Osuna-Cruz C.M."/>
            <person name="Vancaester E."/>
            <person name="Stenow R."/>
            <person name="Vandepoele K."/>
            <person name="Ploug H."/>
            <person name="Bruchert V."/>
            <person name="Godhe A."/>
            <person name="Topel M."/>
        </authorList>
    </citation>
    <scope>NUCLEOTIDE SEQUENCE</scope>
    <source>
        <strain evidence="2">R05AC</strain>
    </source>
</reference>
<comment type="caution">
    <text evidence="2">The sequence shown here is derived from an EMBL/GenBank/DDBJ whole genome shotgun (WGS) entry which is preliminary data.</text>
</comment>
<keyword evidence="1" id="KW-1133">Transmembrane helix</keyword>
<dbReference type="GO" id="GO:0016020">
    <property type="term" value="C:membrane"/>
    <property type="evidence" value="ECO:0007669"/>
    <property type="project" value="InterPro"/>
</dbReference>
<dbReference type="GO" id="GO:0008146">
    <property type="term" value="F:sulfotransferase activity"/>
    <property type="evidence" value="ECO:0007669"/>
    <property type="project" value="InterPro"/>
</dbReference>
<dbReference type="Proteomes" id="UP001224775">
    <property type="component" value="Unassembled WGS sequence"/>
</dbReference>
<proteinExistence type="predicted"/>
<gene>
    <name evidence="2" type="ORF">QTG54_009109</name>
</gene>
<sequence length="428" mass="49454">MLRPHVTRKHSVLLWFFIFLGVGVWRWQADITLLPIHDNVHDKNDRNSTHQSEMKALASNSTLSIRQYHQRHMCFVHLGKTGGSSITCSLPPKIQKSGIGSSGCSSQDNAANQNNTSSALSQAIIERVHLLPAPAQNPRFDSFLVTVRNPLERIISWYYYLHPNYPPQKLPHHRNRCYNYQEFYQCWPTIQNLTEIGLQRVPDNYYKNWTKYNQTQTETDKCIQLAWDTISGIHHCWHNYWNFERTYSPLLLSLLQQPAAPQPNNKTLGRQELFVIRTEYISKDWASIETMLQPPVNSTTPSNSTGLEIPGGDEQARINPTVLVQHKNGFEKHENINSNNETKQSHSSFLSISARQNLCRALCREIQIYKQLLQLAINLDEMDKEVSLSELEELCPNRGNSCHIQYYNDSLPDDPLSIHRHQQQQKST</sequence>
<dbReference type="InterPro" id="IPR005331">
    <property type="entry name" value="Sulfotransferase"/>
</dbReference>
<keyword evidence="1" id="KW-0812">Transmembrane</keyword>
<dbReference type="Pfam" id="PF03567">
    <property type="entry name" value="Sulfotransfer_2"/>
    <property type="match status" value="1"/>
</dbReference>
<dbReference type="InterPro" id="IPR027417">
    <property type="entry name" value="P-loop_NTPase"/>
</dbReference>
<dbReference type="AlphaFoldDB" id="A0AAD9DBR2"/>
<name>A0AAD9DBR2_9STRA</name>
<protein>
    <recommendedName>
        <fullName evidence="4">Sulfotransferase domain-containing protein</fullName>
    </recommendedName>
</protein>
<keyword evidence="1" id="KW-0472">Membrane</keyword>
<evidence type="ECO:0000256" key="1">
    <source>
        <dbReference type="SAM" id="Phobius"/>
    </source>
</evidence>
<dbReference type="EMBL" id="JATAAI010000016">
    <property type="protein sequence ID" value="KAK1740159.1"/>
    <property type="molecule type" value="Genomic_DNA"/>
</dbReference>
<dbReference type="Gene3D" id="3.40.50.300">
    <property type="entry name" value="P-loop containing nucleotide triphosphate hydrolases"/>
    <property type="match status" value="1"/>
</dbReference>
<keyword evidence="3" id="KW-1185">Reference proteome</keyword>